<accession>A0A2U9PI91</accession>
<sequence length="408" mass="45349">MNMELCETAKGIGGKVVDHHELDGWGGTQQVVSTASGFFRVEQIDSRWWFIDPDGHAFFSLGINHVEEADLKYPDNVDVWESKYGSSRERWMKAVPNDLRRLGFNTLGWTQQWVAGDYARDVWNEPVDLLHSSGWTPYELRSAGMPYVQVLPFARFEGWNAHPVYPDVFSREFADYCDFVARALCMPAREDPNLIGYFFQDVPCWARHRKSATFFAGVDDTSYRQVFDVAAKYYEVATAAIRRVDPNHLIFGDRFNGNLGIEPAALAAAANVVDALAVQWFPSISDGAAEAMCEALAEIHASTGKPILNPDAGNNTATPTHPARPDALADQAARGAHYATMLNAIAAQPWCIGWHWCGYIDNPVRGAGIKSPNDEDYGDLTRQMHAANSEIYATALLGAARYTSTEQQ</sequence>
<reference evidence="1 2" key="1">
    <citation type="journal article" date="2013" name="Genome Announc.">
        <title>Draft genome sequence of MKD8, a conjugal recipient Mycobacterium smegmatis strain.</title>
        <authorList>
            <person name="Gray T.A."/>
            <person name="Palumbo M.J."/>
            <person name="Derbyshire K.M."/>
        </authorList>
    </citation>
    <scope>NUCLEOTIDE SEQUENCE [LARGE SCALE GENOMIC DNA]</scope>
    <source>
        <strain evidence="1 2">MKD8</strain>
    </source>
</reference>
<evidence type="ECO:0000313" key="1">
    <source>
        <dbReference type="EMBL" id="AWT51453.1"/>
    </source>
</evidence>
<dbReference type="Gene3D" id="3.20.20.80">
    <property type="entry name" value="Glycosidases"/>
    <property type="match status" value="2"/>
</dbReference>
<dbReference type="RefSeq" id="WP_003891797.1">
    <property type="nucleotide sequence ID" value="NZ_CP027541.1"/>
</dbReference>
<dbReference type="Proteomes" id="UP000011200">
    <property type="component" value="Chromosome"/>
</dbReference>
<reference evidence="2" key="2">
    <citation type="submission" date="2018-03" db="EMBL/GenBank/DDBJ databases">
        <authorList>
            <person name="Derbyshire K."/>
            <person name="Gray T.A."/>
            <person name="Champion M."/>
        </authorList>
    </citation>
    <scope>NUCLEOTIDE SEQUENCE [LARGE SCALE GENOMIC DNA]</scope>
    <source>
        <strain evidence="2">MKD8</strain>
    </source>
</reference>
<dbReference type="SUPFAM" id="SSF51445">
    <property type="entry name" value="(Trans)glycosidases"/>
    <property type="match status" value="1"/>
</dbReference>
<dbReference type="EMBL" id="CP027541">
    <property type="protein sequence ID" value="AWT51453.1"/>
    <property type="molecule type" value="Genomic_DNA"/>
</dbReference>
<dbReference type="AlphaFoldDB" id="A0A2U9PI91"/>
<evidence type="ECO:0000313" key="2">
    <source>
        <dbReference type="Proteomes" id="UP000011200"/>
    </source>
</evidence>
<name>A0A2U9PI91_MYCSE</name>
<protein>
    <submittedName>
        <fullName evidence="1">Agarase</fullName>
    </submittedName>
</protein>
<organism evidence="1 2">
    <name type="scientific">Mycolicibacterium smegmatis (strain MKD8)</name>
    <name type="common">Mycobacterium smegmatis</name>
    <dbReference type="NCBI Taxonomy" id="1214915"/>
    <lineage>
        <taxon>Bacteria</taxon>
        <taxon>Bacillati</taxon>
        <taxon>Actinomycetota</taxon>
        <taxon>Actinomycetes</taxon>
        <taxon>Mycobacteriales</taxon>
        <taxon>Mycobacteriaceae</taxon>
        <taxon>Mycolicibacterium</taxon>
    </lineage>
</organism>
<proteinExistence type="predicted"/>
<gene>
    <name evidence="1" type="ORF">D806_004600</name>
</gene>
<dbReference type="InterPro" id="IPR017853">
    <property type="entry name" value="GH"/>
</dbReference>